<keyword evidence="2" id="KW-0430">Lectin</keyword>
<dbReference type="GO" id="GO:0046872">
    <property type="term" value="F:metal ion binding"/>
    <property type="evidence" value="ECO:0007669"/>
    <property type="project" value="UniProtKB-KW"/>
</dbReference>
<dbReference type="InterPro" id="IPR036056">
    <property type="entry name" value="Fibrinogen-like_C"/>
</dbReference>
<dbReference type="PROSITE" id="PS51406">
    <property type="entry name" value="FIBRINOGEN_C_2"/>
    <property type="match status" value="2"/>
</dbReference>
<dbReference type="Pfam" id="PF00147">
    <property type="entry name" value="Fibrinogen_C"/>
    <property type="match status" value="2"/>
</dbReference>
<protein>
    <recommendedName>
        <fullName evidence="5">Fibrinogen C-terminal domain-containing protein</fullName>
    </recommendedName>
</protein>
<feature type="domain" description="Fibrinogen C-terminal" evidence="5">
    <location>
        <begin position="283"/>
        <end position="338"/>
    </location>
</feature>
<evidence type="ECO:0000313" key="6">
    <source>
        <dbReference type="EMBL" id="KYG70330.1"/>
    </source>
</evidence>
<keyword evidence="4" id="KW-1015">Disulfide bond</keyword>
<gene>
    <name evidence="6" type="ORF">AZI85_14425</name>
</gene>
<dbReference type="InterPro" id="IPR014716">
    <property type="entry name" value="Fibrinogen_a/b/g_C_1"/>
</dbReference>
<dbReference type="Gene3D" id="3.90.215.10">
    <property type="entry name" value="Gamma Fibrinogen, chain A, domain 1"/>
    <property type="match status" value="2"/>
</dbReference>
<dbReference type="OrthoDB" id="5288804at2"/>
<dbReference type="InterPro" id="IPR002181">
    <property type="entry name" value="Fibrinogen_a/b/g_C_dom"/>
</dbReference>
<dbReference type="SUPFAM" id="SSF56496">
    <property type="entry name" value="Fibrinogen C-terminal domain-like"/>
    <property type="match status" value="2"/>
</dbReference>
<dbReference type="PANTHER" id="PTHR16146:SF46">
    <property type="entry name" value="INTELECTIN-1A-RELATED"/>
    <property type="match status" value="1"/>
</dbReference>
<dbReference type="NCBIfam" id="NF040941">
    <property type="entry name" value="GGGWT_bact"/>
    <property type="match status" value="2"/>
</dbReference>
<dbReference type="GO" id="GO:0070492">
    <property type="term" value="F:oligosaccharide binding"/>
    <property type="evidence" value="ECO:0007669"/>
    <property type="project" value="TreeGrafter"/>
</dbReference>
<evidence type="ECO:0000256" key="4">
    <source>
        <dbReference type="ARBA" id="ARBA00023157"/>
    </source>
</evidence>
<accession>A0A150WUW2</accession>
<keyword evidence="3" id="KW-0106">Calcium</keyword>
<evidence type="ECO:0000256" key="2">
    <source>
        <dbReference type="ARBA" id="ARBA00022734"/>
    </source>
</evidence>
<evidence type="ECO:0000256" key="1">
    <source>
        <dbReference type="ARBA" id="ARBA00022723"/>
    </source>
</evidence>
<dbReference type="Proteomes" id="UP000075391">
    <property type="component" value="Unassembled WGS sequence"/>
</dbReference>
<evidence type="ECO:0000259" key="5">
    <source>
        <dbReference type="PROSITE" id="PS51406"/>
    </source>
</evidence>
<proteinExistence type="predicted"/>
<dbReference type="AlphaFoldDB" id="A0A150WUW2"/>
<sequence>MASKISLFLKSSLFLVLGLSLMGIDTVDSGFKVLRGTTKAIYAHNVCKKVVNAHASRDYFVPTKTAAEWTAFRAASVPSVTLQNCKSCWDILNNGGSTGDGIYHIDPSGSSPYPVYCDMTTDGGGWTRVFKHQHASGFFASNADADSKNTSDPNNGLYSILNQMDYFRTPTNRYHFRLTWPGESFKNLWWQTTSPRADVDVAGYTTEFVQAYSNYWGGLELSGGTHGLASTSSYIDGSVNHGNWYYAVGSFVTWGTTPPGIPASEDMGASHGVAEVNLWMKETDTHTVYSSCKAILNAGASKGDGIYTIDPDGAGAGAAYEAYCDMTTSGGGWTLVAHSNGTVTASTPNDFMVNTYSLASVAKPAVANTQASLNPEQFSTLVNTTDAMFISPQYNSGAAIIDLAGGNWNYNSTKCAGNLRHTSRTAGCAGQNANDNYNSSDAFNIAFLSGNEGVVPAYKATEVCYNGKGSCTFKFFLR</sequence>
<organism evidence="6 7">
    <name type="scientific">Bdellovibrio bacteriovorus</name>
    <dbReference type="NCBI Taxonomy" id="959"/>
    <lineage>
        <taxon>Bacteria</taxon>
        <taxon>Pseudomonadati</taxon>
        <taxon>Bdellovibrionota</taxon>
        <taxon>Bdellovibrionia</taxon>
        <taxon>Bdellovibrionales</taxon>
        <taxon>Pseudobdellovibrionaceae</taxon>
        <taxon>Bdellovibrio</taxon>
    </lineage>
</organism>
<feature type="domain" description="Fibrinogen C-terminal" evidence="5">
    <location>
        <begin position="79"/>
        <end position="134"/>
    </location>
</feature>
<evidence type="ECO:0000313" key="7">
    <source>
        <dbReference type="Proteomes" id="UP000075391"/>
    </source>
</evidence>
<reference evidence="6 7" key="1">
    <citation type="submission" date="2016-03" db="EMBL/GenBank/DDBJ databases">
        <authorList>
            <person name="Ploux O."/>
        </authorList>
    </citation>
    <scope>NUCLEOTIDE SEQUENCE [LARGE SCALE GENOMIC DNA]</scope>
    <source>
        <strain evidence="6 7">BER2</strain>
    </source>
</reference>
<dbReference type="PANTHER" id="PTHR16146">
    <property type="entry name" value="INTELECTIN"/>
    <property type="match status" value="1"/>
</dbReference>
<keyword evidence="1" id="KW-0479">Metal-binding</keyword>
<name>A0A150WUW2_BDEBC</name>
<dbReference type="EMBL" id="LUKF01000002">
    <property type="protein sequence ID" value="KYG70330.1"/>
    <property type="molecule type" value="Genomic_DNA"/>
</dbReference>
<comment type="caution">
    <text evidence="6">The sequence shown here is derived from an EMBL/GenBank/DDBJ whole genome shotgun (WGS) entry which is preliminary data.</text>
</comment>
<evidence type="ECO:0000256" key="3">
    <source>
        <dbReference type="ARBA" id="ARBA00022837"/>
    </source>
</evidence>
<dbReference type="GO" id="GO:0005615">
    <property type="term" value="C:extracellular space"/>
    <property type="evidence" value="ECO:0007669"/>
    <property type="project" value="TreeGrafter"/>
</dbReference>
<dbReference type="RefSeq" id="WP_063242809.1">
    <property type="nucleotide sequence ID" value="NZ_LUKF01000002.1"/>
</dbReference>